<keyword evidence="2" id="KW-1185">Reference proteome</keyword>
<organism evidence="1 2">
    <name type="scientific">Cystoisospora suis</name>
    <dbReference type="NCBI Taxonomy" id="483139"/>
    <lineage>
        <taxon>Eukaryota</taxon>
        <taxon>Sar</taxon>
        <taxon>Alveolata</taxon>
        <taxon>Apicomplexa</taxon>
        <taxon>Conoidasida</taxon>
        <taxon>Coccidia</taxon>
        <taxon>Eucoccidiorida</taxon>
        <taxon>Eimeriorina</taxon>
        <taxon>Sarcocystidae</taxon>
        <taxon>Cystoisospora</taxon>
    </lineage>
</organism>
<dbReference type="EMBL" id="MIGC01003674">
    <property type="protein sequence ID" value="PHJ19054.1"/>
    <property type="molecule type" value="Genomic_DNA"/>
</dbReference>
<proteinExistence type="predicted"/>
<feature type="non-terminal residue" evidence="1">
    <location>
        <position position="82"/>
    </location>
</feature>
<name>A0A2C6KRQ7_9APIC</name>
<accession>A0A2C6KRQ7</accession>
<dbReference type="VEuPathDB" id="ToxoDB:CSUI_007118"/>
<evidence type="ECO:0000313" key="2">
    <source>
        <dbReference type="Proteomes" id="UP000221165"/>
    </source>
</evidence>
<dbReference type="RefSeq" id="XP_067920756.1">
    <property type="nucleotide sequence ID" value="XM_068067268.1"/>
</dbReference>
<reference evidence="1 2" key="1">
    <citation type="journal article" date="2017" name="Int. J. Parasitol.">
        <title>The genome of the protozoan parasite Cystoisospora suis and a reverse vaccinology approach to identify vaccine candidates.</title>
        <authorList>
            <person name="Palmieri N."/>
            <person name="Shrestha A."/>
            <person name="Ruttkowski B."/>
            <person name="Beck T."/>
            <person name="Vogl C."/>
            <person name="Tomley F."/>
            <person name="Blake D.P."/>
            <person name="Joachim A."/>
        </authorList>
    </citation>
    <scope>NUCLEOTIDE SEQUENCE [LARGE SCALE GENOMIC DNA]</scope>
    <source>
        <strain evidence="1 2">Wien I</strain>
    </source>
</reference>
<dbReference type="AlphaFoldDB" id="A0A2C6KRQ7"/>
<protein>
    <submittedName>
        <fullName evidence="1">Uncharacterized protein</fullName>
    </submittedName>
</protein>
<dbReference type="Proteomes" id="UP000221165">
    <property type="component" value="Unassembled WGS sequence"/>
</dbReference>
<gene>
    <name evidence="1" type="ORF">CSUI_007118</name>
</gene>
<comment type="caution">
    <text evidence="1">The sequence shown here is derived from an EMBL/GenBank/DDBJ whole genome shotgun (WGS) entry which is preliminary data.</text>
</comment>
<sequence length="82" mass="9509">MKREREKRREEEVCMYRANTTLDTGNLSFLVSVLFDFTFQHLPQLTFSLHLLGCHFYNFSLINACRNGSSLNLLVLPLVVLS</sequence>
<dbReference type="GeneID" id="94430479"/>
<evidence type="ECO:0000313" key="1">
    <source>
        <dbReference type="EMBL" id="PHJ19054.1"/>
    </source>
</evidence>